<dbReference type="GO" id="GO:0043546">
    <property type="term" value="F:molybdopterin cofactor binding"/>
    <property type="evidence" value="ECO:0007669"/>
    <property type="project" value="TreeGrafter"/>
</dbReference>
<dbReference type="Ensembl" id="ENSPKIT00000019580.1">
    <property type="protein sequence ID" value="ENSPKIP00000038587.1"/>
    <property type="gene ID" value="ENSPKIG00000016301.1"/>
</dbReference>
<protein>
    <submittedName>
        <fullName evidence="2">Mitochondrial amidoxime reducing component 2</fullName>
    </submittedName>
</protein>
<dbReference type="GO" id="GO:0030170">
    <property type="term" value="F:pyridoxal phosphate binding"/>
    <property type="evidence" value="ECO:0007669"/>
    <property type="project" value="InterPro"/>
</dbReference>
<dbReference type="PROSITE" id="PS51340">
    <property type="entry name" value="MOSC"/>
    <property type="match status" value="1"/>
</dbReference>
<dbReference type="SUPFAM" id="SSF50800">
    <property type="entry name" value="PK beta-barrel domain-like"/>
    <property type="match status" value="1"/>
</dbReference>
<dbReference type="OrthoDB" id="17255at2759"/>
<evidence type="ECO:0000313" key="3">
    <source>
        <dbReference type="Proteomes" id="UP000261540"/>
    </source>
</evidence>
<dbReference type="GeneTree" id="ENSGT00940000159665"/>
<keyword evidence="3" id="KW-1185">Reference proteome</keyword>
<accession>A0A3B3T605</accession>
<dbReference type="GO" id="GO:0005743">
    <property type="term" value="C:mitochondrial inner membrane"/>
    <property type="evidence" value="ECO:0007669"/>
    <property type="project" value="TreeGrafter"/>
</dbReference>
<dbReference type="STRING" id="1676925.ENSPKIP00000038587"/>
<dbReference type="Pfam" id="PF03476">
    <property type="entry name" value="MOSC_N"/>
    <property type="match status" value="1"/>
</dbReference>
<dbReference type="Pfam" id="PF03473">
    <property type="entry name" value="MOSC"/>
    <property type="match status" value="1"/>
</dbReference>
<feature type="domain" description="MOSC" evidence="1">
    <location>
        <begin position="177"/>
        <end position="327"/>
    </location>
</feature>
<dbReference type="GO" id="GO:0042126">
    <property type="term" value="P:nitrate metabolic process"/>
    <property type="evidence" value="ECO:0007669"/>
    <property type="project" value="TreeGrafter"/>
</dbReference>
<dbReference type="AlphaFoldDB" id="A0A3B3T605"/>
<evidence type="ECO:0000259" key="1">
    <source>
        <dbReference type="PROSITE" id="PS51340"/>
    </source>
</evidence>
<dbReference type="GO" id="GO:0008940">
    <property type="term" value="F:nitrate reductase activity"/>
    <property type="evidence" value="ECO:0007669"/>
    <property type="project" value="TreeGrafter"/>
</dbReference>
<reference evidence="2" key="1">
    <citation type="submission" date="2025-08" db="UniProtKB">
        <authorList>
            <consortium name="Ensembl"/>
        </authorList>
    </citation>
    <scope>IDENTIFICATION</scope>
</reference>
<name>A0A3B3T605_9TELE</name>
<dbReference type="PANTHER" id="PTHR14237">
    <property type="entry name" value="MOLYBDOPTERIN COFACTOR SULFURASE MOSC"/>
    <property type="match status" value="1"/>
</dbReference>
<dbReference type="GO" id="GO:0030151">
    <property type="term" value="F:molybdenum ion binding"/>
    <property type="evidence" value="ECO:0007669"/>
    <property type="project" value="InterPro"/>
</dbReference>
<gene>
    <name evidence="2" type="primary">MTARC2</name>
</gene>
<sequence>MGLRDAAMTMFAAHRKVVLCTVGIGLVSAALCVGFRYFRRPKKVRRVGLVSQINVFPLKSGKGLSVTTAQCLEMGLKYGELKDRHWLIVTDDGHQVTARQEPRLVLLSLTCQDGRLCLNAPGMEQLNIPLSQPQNQVINCRVWSSDIQGRDCGEPASLWITRYLSGDKTFRMVQFEPQMKGRRPVEKFPFFFKHEKVAYPDTAAILLMTESSVTDLNTRLMDKVTTAWFRPSIVVTDCDAYAEDSWDELQIGRVRLRRAMACSRCLLTTVNPDTGDISRKDPLETLKSYRMCDASEKHIYGSSPLFGQYYSVLKSGVLQVGDAVYTITN</sequence>
<dbReference type="SUPFAM" id="SSF141673">
    <property type="entry name" value="MOSC N-terminal domain-like"/>
    <property type="match status" value="1"/>
</dbReference>
<dbReference type="PANTHER" id="PTHR14237:SF19">
    <property type="entry name" value="MITOCHONDRIAL AMIDOXIME REDUCING COMPONENT 1"/>
    <property type="match status" value="1"/>
</dbReference>
<organism evidence="2 3">
    <name type="scientific">Paramormyrops kingsleyae</name>
    <dbReference type="NCBI Taxonomy" id="1676925"/>
    <lineage>
        <taxon>Eukaryota</taxon>
        <taxon>Metazoa</taxon>
        <taxon>Chordata</taxon>
        <taxon>Craniata</taxon>
        <taxon>Vertebrata</taxon>
        <taxon>Euteleostomi</taxon>
        <taxon>Actinopterygii</taxon>
        <taxon>Neopterygii</taxon>
        <taxon>Teleostei</taxon>
        <taxon>Osteoglossocephala</taxon>
        <taxon>Osteoglossomorpha</taxon>
        <taxon>Osteoglossiformes</taxon>
        <taxon>Mormyridae</taxon>
        <taxon>Paramormyrops</taxon>
    </lineage>
</organism>
<dbReference type="InterPro" id="IPR005302">
    <property type="entry name" value="MoCF_Sase_C"/>
</dbReference>
<dbReference type="Proteomes" id="UP000261540">
    <property type="component" value="Unplaced"/>
</dbReference>
<proteinExistence type="predicted"/>
<reference evidence="2" key="2">
    <citation type="submission" date="2025-09" db="UniProtKB">
        <authorList>
            <consortium name="Ensembl"/>
        </authorList>
    </citation>
    <scope>IDENTIFICATION</scope>
</reference>
<evidence type="ECO:0000313" key="2">
    <source>
        <dbReference type="Ensembl" id="ENSPKIP00000038587.1"/>
    </source>
</evidence>
<dbReference type="InterPro" id="IPR011037">
    <property type="entry name" value="Pyrv_Knase-like_insert_dom_sf"/>
</dbReference>
<dbReference type="InterPro" id="IPR005303">
    <property type="entry name" value="MOCOS_middle"/>
</dbReference>